<keyword evidence="2" id="KW-1185">Reference proteome</keyword>
<accession>A0ABN8PAF2</accession>
<protein>
    <submittedName>
        <fullName evidence="1">Uncharacterized protein</fullName>
    </submittedName>
</protein>
<sequence>MSSKGLIIVTGFLCNYATSCMPSEKCKLRSVYRHKINNTSYSYMKVEVQSGIPTKIAFDGLRTQSFTEFHFKRCSYQAKKGDTPRSVTTMHWKSNINGLKYYLAVRGGKIVLEQVSSVTDHHRFFFVAVCTNCKTYKIQSAASKEYIMTDSAGQATLGPDTTDRKAYFKRRSCS</sequence>
<gene>
    <name evidence="1" type="ORF">PLOB_00040209</name>
</gene>
<name>A0ABN8PAF2_9CNID</name>
<proteinExistence type="predicted"/>
<comment type="caution">
    <text evidence="1">The sequence shown here is derived from an EMBL/GenBank/DDBJ whole genome shotgun (WGS) entry which is preliminary data.</text>
</comment>
<evidence type="ECO:0000313" key="1">
    <source>
        <dbReference type="EMBL" id="CAH3138557.1"/>
    </source>
</evidence>
<organism evidence="1 2">
    <name type="scientific">Porites lobata</name>
    <dbReference type="NCBI Taxonomy" id="104759"/>
    <lineage>
        <taxon>Eukaryota</taxon>
        <taxon>Metazoa</taxon>
        <taxon>Cnidaria</taxon>
        <taxon>Anthozoa</taxon>
        <taxon>Hexacorallia</taxon>
        <taxon>Scleractinia</taxon>
        <taxon>Fungiina</taxon>
        <taxon>Poritidae</taxon>
        <taxon>Porites</taxon>
    </lineage>
</organism>
<dbReference type="EMBL" id="CALNXK010000061">
    <property type="protein sequence ID" value="CAH3138557.1"/>
    <property type="molecule type" value="Genomic_DNA"/>
</dbReference>
<evidence type="ECO:0000313" key="2">
    <source>
        <dbReference type="Proteomes" id="UP001159405"/>
    </source>
</evidence>
<dbReference type="Proteomes" id="UP001159405">
    <property type="component" value="Unassembled WGS sequence"/>
</dbReference>
<reference evidence="1 2" key="1">
    <citation type="submission" date="2022-05" db="EMBL/GenBank/DDBJ databases">
        <authorList>
            <consortium name="Genoscope - CEA"/>
            <person name="William W."/>
        </authorList>
    </citation>
    <scope>NUCLEOTIDE SEQUENCE [LARGE SCALE GENOMIC DNA]</scope>
</reference>